<dbReference type="InterPro" id="IPR011005">
    <property type="entry name" value="Dihydropteroate_synth-like_sf"/>
</dbReference>
<evidence type="ECO:0000259" key="1">
    <source>
        <dbReference type="PROSITE" id="PS50972"/>
    </source>
</evidence>
<dbReference type="PROSITE" id="PS00792">
    <property type="entry name" value="DHPS_1"/>
    <property type="match status" value="1"/>
</dbReference>
<dbReference type="Pfam" id="PF00809">
    <property type="entry name" value="Pterin_bind"/>
    <property type="match status" value="1"/>
</dbReference>
<sequence length="83" mass="9063">MFKRRNYTWNDGKSLSLCDRTLIMGILNGTPDSFSDGGKFNTPEAAAAHVTQMIEDGADIIDLGVESTRPGCTPLTADEEIER</sequence>
<name>W1YSS4_9ZZZZ</name>
<dbReference type="GO" id="GO:0046654">
    <property type="term" value="P:tetrahydrofolate biosynthetic process"/>
    <property type="evidence" value="ECO:0007669"/>
    <property type="project" value="TreeGrafter"/>
</dbReference>
<organism evidence="2">
    <name type="scientific">human gut metagenome</name>
    <dbReference type="NCBI Taxonomy" id="408170"/>
    <lineage>
        <taxon>unclassified sequences</taxon>
        <taxon>metagenomes</taxon>
        <taxon>organismal metagenomes</taxon>
    </lineage>
</organism>
<dbReference type="SUPFAM" id="SSF51717">
    <property type="entry name" value="Dihydropteroate synthetase-like"/>
    <property type="match status" value="1"/>
</dbReference>
<dbReference type="PANTHER" id="PTHR20941:SF1">
    <property type="entry name" value="FOLIC ACID SYNTHESIS PROTEIN FOL1"/>
    <property type="match status" value="1"/>
</dbReference>
<dbReference type="InterPro" id="IPR000489">
    <property type="entry name" value="Pterin-binding_dom"/>
</dbReference>
<dbReference type="EMBL" id="AZMM01000641">
    <property type="protein sequence ID" value="ETJ45361.1"/>
    <property type="molecule type" value="Genomic_DNA"/>
</dbReference>
<dbReference type="Gene3D" id="3.20.20.20">
    <property type="entry name" value="Dihydropteroate synthase-like"/>
    <property type="match status" value="1"/>
</dbReference>
<dbReference type="PROSITE" id="PS50972">
    <property type="entry name" value="PTERIN_BINDING"/>
    <property type="match status" value="1"/>
</dbReference>
<dbReference type="GO" id="GO:0004156">
    <property type="term" value="F:dihydropteroate synthase activity"/>
    <property type="evidence" value="ECO:0007669"/>
    <property type="project" value="TreeGrafter"/>
</dbReference>
<accession>W1YSS4</accession>
<comment type="caution">
    <text evidence="2">The sequence shown here is derived from an EMBL/GenBank/DDBJ whole genome shotgun (WGS) entry which is preliminary data.</text>
</comment>
<gene>
    <name evidence="2" type="ORF">Q604_UNBC00641G0001</name>
</gene>
<dbReference type="AlphaFoldDB" id="W1YSS4"/>
<feature type="domain" description="Pterin-binding" evidence="1">
    <location>
        <begin position="21"/>
        <end position="83"/>
    </location>
</feature>
<dbReference type="InterPro" id="IPR045031">
    <property type="entry name" value="DHP_synth-like"/>
</dbReference>
<reference evidence="2" key="1">
    <citation type="submission" date="2013-12" db="EMBL/GenBank/DDBJ databases">
        <title>A Varibaculum cambriense genome reconstructed from a premature infant gut community with otherwise low bacterial novelty that shifts toward anaerobic metabolism during the third week of life.</title>
        <authorList>
            <person name="Brown C.T."/>
            <person name="Sharon I."/>
            <person name="Thomas B.C."/>
            <person name="Castelle C.J."/>
            <person name="Morowitz M.J."/>
            <person name="Banfield J.F."/>
        </authorList>
    </citation>
    <scope>NUCLEOTIDE SEQUENCE</scope>
</reference>
<feature type="non-terminal residue" evidence="2">
    <location>
        <position position="83"/>
    </location>
</feature>
<protein>
    <submittedName>
        <fullName evidence="2">Dihydropteroate synthase</fullName>
    </submittedName>
</protein>
<proteinExistence type="predicted"/>
<dbReference type="PANTHER" id="PTHR20941">
    <property type="entry name" value="FOLATE SYNTHESIS PROTEINS"/>
    <property type="match status" value="1"/>
</dbReference>
<evidence type="ECO:0000313" key="2">
    <source>
        <dbReference type="EMBL" id="ETJ45361.1"/>
    </source>
</evidence>